<dbReference type="RefSeq" id="WP_193862302.1">
    <property type="nucleotide sequence ID" value="NZ_JADDUM010000024.1"/>
</dbReference>
<accession>A0ABR9SMQ1</accession>
<feature type="region of interest" description="Disordered" evidence="1">
    <location>
        <begin position="92"/>
        <end position="161"/>
    </location>
</feature>
<comment type="caution">
    <text evidence="2">The sequence shown here is derived from an EMBL/GenBank/DDBJ whole genome shotgun (WGS) entry which is preliminary data.</text>
</comment>
<gene>
    <name evidence="2" type="ORF">IQK56_03020</name>
</gene>
<evidence type="ECO:0000313" key="3">
    <source>
        <dbReference type="Proteomes" id="UP000613075"/>
    </source>
</evidence>
<dbReference type="EMBL" id="JADDUM010000024">
    <property type="protein sequence ID" value="MBE8589981.1"/>
    <property type="molecule type" value="Genomic_DNA"/>
</dbReference>
<proteinExistence type="predicted"/>
<evidence type="ECO:0000256" key="1">
    <source>
        <dbReference type="SAM" id="MobiDB-lite"/>
    </source>
</evidence>
<feature type="compositionally biased region" description="Basic and acidic residues" evidence="1">
    <location>
        <begin position="141"/>
        <end position="150"/>
    </location>
</feature>
<feature type="compositionally biased region" description="Basic and acidic residues" evidence="1">
    <location>
        <begin position="92"/>
        <end position="119"/>
    </location>
</feature>
<organism evidence="2 3">
    <name type="scientific">Pseudomonas cyclaminis</name>
    <dbReference type="NCBI Taxonomy" id="2781239"/>
    <lineage>
        <taxon>Bacteria</taxon>
        <taxon>Pseudomonadati</taxon>
        <taxon>Pseudomonadota</taxon>
        <taxon>Gammaproteobacteria</taxon>
        <taxon>Pseudomonadales</taxon>
        <taxon>Pseudomonadaceae</taxon>
        <taxon>Pseudomonas</taxon>
    </lineage>
</organism>
<dbReference type="Proteomes" id="UP000613075">
    <property type="component" value="Unassembled WGS sequence"/>
</dbReference>
<keyword evidence="3" id="KW-1185">Reference proteome</keyword>
<reference evidence="2 3" key="1">
    <citation type="submission" date="2020-10" db="EMBL/GenBank/DDBJ databases">
        <title>The draft genomes of Cyclamen pathogen Pseudomonas sp.</title>
        <authorList>
            <person name="Fujikawa T."/>
            <person name="Sawada H."/>
        </authorList>
    </citation>
    <scope>NUCLEOTIDE SEQUENCE [LARGE SCALE GENOMIC DNA]</scope>
    <source>
        <strain evidence="2 3">MAFF 301449</strain>
    </source>
</reference>
<evidence type="ECO:0000313" key="2">
    <source>
        <dbReference type="EMBL" id="MBE8589981.1"/>
    </source>
</evidence>
<protein>
    <submittedName>
        <fullName evidence="2">Uncharacterized protein</fullName>
    </submittedName>
</protein>
<sequence>MIQILVGKAIQETSYGAELAKKIDDLQTRLGKALAEKMLGSELNAEEDDYDYFVGGGKLINSVLTGALPGIPKKKVTTPITVKDRAIDHFGDKKDPETILGGPHKDTSKPVNDKLDSHHCPAKGCYAGAPISSENGPAIKMDPKDHRDTASHGSSKDAQAYRAKQEELLSQGKLKEAIQMDVDDIKSKFGSKYDDAIKQMLDYADTLNPDDFKKR</sequence>
<name>A0ABR9SMQ1_9PSED</name>